<dbReference type="RefSeq" id="XP_004444654.1">
    <property type="nucleotide sequence ID" value="XM_004444597.1"/>
</dbReference>
<keyword evidence="2" id="KW-1185">Reference proteome</keyword>
<dbReference type="InParanoid" id="A0A0D8JWD9"/>
<sequence length="100" mass="11289">MLGCSGKRPGELCCRQGPAQFMRRALINTVKHGGGKWQSLGLDARISNECSFVCCFADPIGEEGCLGIRISQVRLFPRFFDIASSVIPLWRMRTMKRHRM</sequence>
<gene>
    <name evidence="1" type="ORF">CIMG_13534</name>
</gene>
<dbReference type="VEuPathDB" id="FungiDB:CIMG_13534"/>
<dbReference type="KEGG" id="cim:CIMG_13534"/>
<dbReference type="Proteomes" id="UP000001261">
    <property type="component" value="Unassembled WGS sequence"/>
</dbReference>
<proteinExistence type="predicted"/>
<organism evidence="1 2">
    <name type="scientific">Coccidioides immitis (strain RS)</name>
    <name type="common">Valley fever fungus</name>
    <dbReference type="NCBI Taxonomy" id="246410"/>
    <lineage>
        <taxon>Eukaryota</taxon>
        <taxon>Fungi</taxon>
        <taxon>Dikarya</taxon>
        <taxon>Ascomycota</taxon>
        <taxon>Pezizomycotina</taxon>
        <taxon>Eurotiomycetes</taxon>
        <taxon>Eurotiomycetidae</taxon>
        <taxon>Onygenales</taxon>
        <taxon>Onygenaceae</taxon>
        <taxon>Coccidioides</taxon>
    </lineage>
</organism>
<reference evidence="2" key="2">
    <citation type="journal article" date="2010" name="Genome Res.">
        <title>Population genomic sequencing of Coccidioides fungi reveals recent hybridization and transposon control.</title>
        <authorList>
            <person name="Neafsey D.E."/>
            <person name="Barker B.M."/>
            <person name="Sharpton T.J."/>
            <person name="Stajich J.E."/>
            <person name="Park D.J."/>
            <person name="Whiston E."/>
            <person name="Hung C.-Y."/>
            <person name="McMahan C."/>
            <person name="White J."/>
            <person name="Sykes S."/>
            <person name="Heiman D."/>
            <person name="Young S."/>
            <person name="Zeng Q."/>
            <person name="Abouelleil A."/>
            <person name="Aftuck L."/>
            <person name="Bessette D."/>
            <person name="Brown A."/>
            <person name="FitzGerald M."/>
            <person name="Lui A."/>
            <person name="Macdonald J.P."/>
            <person name="Priest M."/>
            <person name="Orbach M.J."/>
            <person name="Galgiani J.N."/>
            <person name="Kirkland T.N."/>
            <person name="Cole G.T."/>
            <person name="Birren B.W."/>
            <person name="Henn M.R."/>
            <person name="Taylor J.W."/>
            <person name="Rounsley S.D."/>
        </authorList>
    </citation>
    <scope>GENOME REANNOTATION</scope>
    <source>
        <strain evidence="2">RS</strain>
    </source>
</reference>
<accession>A0A0D8JWD9</accession>
<name>A0A0D8JWD9_COCIM</name>
<evidence type="ECO:0000313" key="2">
    <source>
        <dbReference type="Proteomes" id="UP000001261"/>
    </source>
</evidence>
<protein>
    <submittedName>
        <fullName evidence="1">Uncharacterized protein</fullName>
    </submittedName>
</protein>
<dbReference type="EMBL" id="GG704915">
    <property type="protein sequence ID" value="KJF61246.1"/>
    <property type="molecule type" value="Genomic_DNA"/>
</dbReference>
<evidence type="ECO:0000313" key="1">
    <source>
        <dbReference type="EMBL" id="KJF61246.1"/>
    </source>
</evidence>
<dbReference type="GeneID" id="24165161"/>
<dbReference type="AlphaFoldDB" id="A0A0D8JWD9"/>
<reference evidence="2" key="1">
    <citation type="journal article" date="2009" name="Genome Res.">
        <title>Comparative genomic analyses of the human fungal pathogens Coccidioides and their relatives.</title>
        <authorList>
            <person name="Sharpton T.J."/>
            <person name="Stajich J.E."/>
            <person name="Rounsley S.D."/>
            <person name="Gardner M.J."/>
            <person name="Wortman J.R."/>
            <person name="Jordar V.S."/>
            <person name="Maiti R."/>
            <person name="Kodira C.D."/>
            <person name="Neafsey D.E."/>
            <person name="Zeng Q."/>
            <person name="Hung C.-Y."/>
            <person name="McMahan C."/>
            <person name="Muszewska A."/>
            <person name="Grynberg M."/>
            <person name="Mandel M.A."/>
            <person name="Kellner E.M."/>
            <person name="Barker B.M."/>
            <person name="Galgiani J.N."/>
            <person name="Orbach M.J."/>
            <person name="Kirkland T.N."/>
            <person name="Cole G.T."/>
            <person name="Henn M.R."/>
            <person name="Birren B.W."/>
            <person name="Taylor J.W."/>
        </authorList>
    </citation>
    <scope>NUCLEOTIDE SEQUENCE [LARGE SCALE GENOMIC DNA]</scope>
    <source>
        <strain evidence="2">RS</strain>
    </source>
</reference>